<dbReference type="EMBL" id="CP056159">
    <property type="protein sequence ID" value="QLV01806.1"/>
    <property type="molecule type" value="Genomic_DNA"/>
</dbReference>
<proteinExistence type="predicted"/>
<gene>
    <name evidence="1" type="ORF">HV284_12325</name>
</gene>
<dbReference type="Proteomes" id="UP000512115">
    <property type="component" value="Chromosome"/>
</dbReference>
<protein>
    <submittedName>
        <fullName evidence="1">Uncharacterized protein</fullName>
    </submittedName>
</protein>
<dbReference type="AlphaFoldDB" id="A0A7H9K930"/>
<sequence>MVLSGPLKGIISEWSELETYDGWTNLKNDWLYSSTTVISGSGVKSTIADLFPGDKEGLLDDTYRTE</sequence>
<reference evidence="1 2" key="1">
    <citation type="submission" date="2020-06" db="EMBL/GenBank/DDBJ databases">
        <title>REHAB project genomes.</title>
        <authorList>
            <person name="Shaw L.P."/>
        </authorList>
    </citation>
    <scope>NUCLEOTIDE SEQUENCE [LARGE SCALE GENOMIC DNA]</scope>
    <source>
        <strain evidence="1 2">RHBSTW-00814</strain>
    </source>
</reference>
<organism evidence="1 2">
    <name type="scientific">Escherichia marmotae</name>
    <dbReference type="NCBI Taxonomy" id="1499973"/>
    <lineage>
        <taxon>Bacteria</taxon>
        <taxon>Pseudomonadati</taxon>
        <taxon>Pseudomonadota</taxon>
        <taxon>Gammaproteobacteria</taxon>
        <taxon>Enterobacterales</taxon>
        <taxon>Enterobacteriaceae</taxon>
        <taxon>Escherichia</taxon>
    </lineage>
</organism>
<accession>A0A7H9K930</accession>
<evidence type="ECO:0000313" key="2">
    <source>
        <dbReference type="Proteomes" id="UP000512115"/>
    </source>
</evidence>
<name>A0A7H9K930_9ESCH</name>
<evidence type="ECO:0000313" key="1">
    <source>
        <dbReference type="EMBL" id="QLV01806.1"/>
    </source>
</evidence>
<dbReference type="RefSeq" id="WP_033555756.1">
    <property type="nucleotide sequence ID" value="NZ_CP056159.1"/>
</dbReference>